<evidence type="ECO:0000313" key="9">
    <source>
        <dbReference type="Proteomes" id="UP000237344"/>
    </source>
</evidence>
<dbReference type="FunFam" id="3.50.50.60:FF:000034">
    <property type="entry name" value="sulfide:quinone oxidoreductase, mitochondrial"/>
    <property type="match status" value="1"/>
</dbReference>
<keyword evidence="2" id="KW-0285">Flavoprotein</keyword>
<dbReference type="GO" id="GO:0048038">
    <property type="term" value="F:quinone binding"/>
    <property type="evidence" value="ECO:0007669"/>
    <property type="project" value="UniProtKB-KW"/>
</dbReference>
<evidence type="ECO:0000256" key="2">
    <source>
        <dbReference type="ARBA" id="ARBA00022630"/>
    </source>
</evidence>
<evidence type="ECO:0000256" key="5">
    <source>
        <dbReference type="ARBA" id="ARBA00022946"/>
    </source>
</evidence>
<sequence>MNDTPAPSAPALSSSARGLTYDIAIIGGGAAGLSTAASILKRKPGITVAIVEPSGSHYYQPGWTLVGGGVFKQSQTRRAEKKLIPAGADWIQAAATGFDPDGRIVHLSNGSSVRYSILIVATGIMLDWDAIEGLPEALGRNGVTSNYRYDLAPYTWQMVQTLGRGNAVFTQPPMPIKCAGAPQKAMYLACDAWRRRGISDNINVSFHTATPGLFGVKDYVPALMEYIERYHIDLQLKSNLVAVDGARQVATFSNVGADGATTKSEVEFAMLHVVPPQRAPDVIRNSPLAGADGFVAVDPATLRHVKYDDVFALGDVAGTSNAKTAAAVRKQAPIVAVNALAALEGRPMVADYDGYGACPLTVERGKIVLAEFAYGGKLEPTLPKWLLDGRRPTHLAWLLKEYVMPLLYWDGMLKGRELMVEPRPLCGKS</sequence>
<dbReference type="GO" id="GO:0070224">
    <property type="term" value="F:sulfide:quinone oxidoreductase activity"/>
    <property type="evidence" value="ECO:0007669"/>
    <property type="project" value="TreeGrafter"/>
</dbReference>
<dbReference type="Pfam" id="PF07992">
    <property type="entry name" value="Pyr_redox_2"/>
    <property type="match status" value="1"/>
</dbReference>
<comment type="cofactor">
    <cofactor evidence="1">
        <name>FAD</name>
        <dbReference type="ChEBI" id="CHEBI:57692"/>
    </cofactor>
</comment>
<keyword evidence="6" id="KW-0560">Oxidoreductase</keyword>
<dbReference type="SUPFAM" id="SSF51905">
    <property type="entry name" value="FAD/NAD(P)-binding domain"/>
    <property type="match status" value="2"/>
</dbReference>
<dbReference type="OrthoDB" id="9805710at2"/>
<dbReference type="PANTHER" id="PTHR10632">
    <property type="entry name" value="SULFIDE:QUINONE OXIDOREDUCTASE"/>
    <property type="match status" value="1"/>
</dbReference>
<keyword evidence="3" id="KW-0874">Quinone</keyword>
<dbReference type="Gene3D" id="3.50.50.60">
    <property type="entry name" value="FAD/NAD(P)-binding domain"/>
    <property type="match status" value="2"/>
</dbReference>
<evidence type="ECO:0000259" key="7">
    <source>
        <dbReference type="Pfam" id="PF07992"/>
    </source>
</evidence>
<keyword evidence="9" id="KW-1185">Reference proteome</keyword>
<dbReference type="GO" id="GO:0070221">
    <property type="term" value="P:sulfide oxidation, using sulfide:quinone oxidoreductase"/>
    <property type="evidence" value="ECO:0007669"/>
    <property type="project" value="TreeGrafter"/>
</dbReference>
<evidence type="ECO:0000256" key="6">
    <source>
        <dbReference type="ARBA" id="ARBA00023002"/>
    </source>
</evidence>
<gene>
    <name evidence="8" type="ORF">KMAL_06920</name>
</gene>
<protein>
    <recommendedName>
        <fullName evidence="7">FAD/NAD(P)-binding domain-containing protein</fullName>
    </recommendedName>
</protein>
<proteinExistence type="predicted"/>
<dbReference type="PANTHER" id="PTHR10632:SF2">
    <property type="entry name" value="SULFIDE:QUINONE OXIDOREDUCTASE, MITOCHONDRIAL"/>
    <property type="match status" value="1"/>
</dbReference>
<dbReference type="InterPro" id="IPR036188">
    <property type="entry name" value="FAD/NAD-bd_sf"/>
</dbReference>
<evidence type="ECO:0000313" key="8">
    <source>
        <dbReference type="EMBL" id="POF63724.1"/>
    </source>
</evidence>
<keyword evidence="4" id="KW-0274">FAD</keyword>
<keyword evidence="5" id="KW-0809">Transit peptide</keyword>
<evidence type="ECO:0000256" key="3">
    <source>
        <dbReference type="ARBA" id="ARBA00022719"/>
    </source>
</evidence>
<dbReference type="InterPro" id="IPR015904">
    <property type="entry name" value="Sulphide_quinone_reductase"/>
</dbReference>
<comment type="caution">
    <text evidence="8">The sequence shown here is derived from an EMBL/GenBank/DDBJ whole genome shotgun (WGS) entry which is preliminary data.</text>
</comment>
<dbReference type="Proteomes" id="UP000237344">
    <property type="component" value="Unassembled WGS sequence"/>
</dbReference>
<dbReference type="EMBL" id="POTC01000005">
    <property type="protein sequence ID" value="POF63724.1"/>
    <property type="molecule type" value="Genomic_DNA"/>
</dbReference>
<feature type="domain" description="FAD/NAD(P)-binding" evidence="7">
    <location>
        <begin position="21"/>
        <end position="325"/>
    </location>
</feature>
<dbReference type="InterPro" id="IPR023753">
    <property type="entry name" value="FAD/NAD-binding_dom"/>
</dbReference>
<evidence type="ECO:0000256" key="4">
    <source>
        <dbReference type="ARBA" id="ARBA00022827"/>
    </source>
</evidence>
<name>A0A2S3W4C2_9PROT</name>
<dbReference type="RefSeq" id="WP_110094356.1">
    <property type="nucleotide sequence ID" value="NZ_NKUE01000004.1"/>
</dbReference>
<evidence type="ECO:0000256" key="1">
    <source>
        <dbReference type="ARBA" id="ARBA00001974"/>
    </source>
</evidence>
<organism evidence="8 9">
    <name type="scientific">Novacetimonas maltaceti</name>
    <dbReference type="NCBI Taxonomy" id="1203393"/>
    <lineage>
        <taxon>Bacteria</taxon>
        <taxon>Pseudomonadati</taxon>
        <taxon>Pseudomonadota</taxon>
        <taxon>Alphaproteobacteria</taxon>
        <taxon>Acetobacterales</taxon>
        <taxon>Acetobacteraceae</taxon>
        <taxon>Novacetimonas</taxon>
    </lineage>
</organism>
<dbReference type="AlphaFoldDB" id="A0A2S3W4C2"/>
<dbReference type="PRINTS" id="PR00469">
    <property type="entry name" value="PNDRDTASEII"/>
</dbReference>
<dbReference type="GO" id="GO:0071949">
    <property type="term" value="F:FAD binding"/>
    <property type="evidence" value="ECO:0007669"/>
    <property type="project" value="TreeGrafter"/>
</dbReference>
<accession>A0A2S3W4C2</accession>
<reference evidence="8 9" key="1">
    <citation type="submission" date="2018-01" db="EMBL/GenBank/DDBJ databases">
        <title>Draft Genome Sequence of Komagataeibacter maltaceti LMG 1529, a Vinegar Producing Acetic Acid Bacterium Isolated from Malt Vinegar Brewery Acetifiers.</title>
        <authorList>
            <person name="Zhang Q."/>
            <person name="Hollensteiner J."/>
            <person name="Poehlein A."/>
            <person name="Daniel R."/>
        </authorList>
    </citation>
    <scope>NUCLEOTIDE SEQUENCE [LARGE SCALE GENOMIC DNA]</scope>
    <source>
        <strain evidence="8 9">LMG 1529</strain>
    </source>
</reference>